<feature type="region of interest" description="Disordered" evidence="8">
    <location>
        <begin position="499"/>
        <end position="526"/>
    </location>
</feature>
<comment type="subunit">
    <text evidence="6">Interacts with UvrB in an incision complex.</text>
</comment>
<evidence type="ECO:0000256" key="1">
    <source>
        <dbReference type="ARBA" id="ARBA00022490"/>
    </source>
</evidence>
<feature type="compositionally biased region" description="Basic and acidic residues" evidence="8">
    <location>
        <begin position="511"/>
        <end position="525"/>
    </location>
</feature>
<dbReference type="Proteomes" id="UP001500325">
    <property type="component" value="Unassembled WGS sequence"/>
</dbReference>
<keyword evidence="1 6" id="KW-0963">Cytoplasm</keyword>
<feature type="coiled-coil region" evidence="7">
    <location>
        <begin position="204"/>
        <end position="231"/>
    </location>
</feature>
<dbReference type="SUPFAM" id="SSF82771">
    <property type="entry name" value="GIY-YIG endonuclease"/>
    <property type="match status" value="1"/>
</dbReference>
<dbReference type="RefSeq" id="WP_345378851.1">
    <property type="nucleotide sequence ID" value="NZ_BAABIC010000003.1"/>
</dbReference>
<proteinExistence type="inferred from homology"/>
<dbReference type="InterPro" id="IPR038476">
    <property type="entry name" value="UvrC_RNase_H_dom_sf"/>
</dbReference>
<evidence type="ECO:0000259" key="11">
    <source>
        <dbReference type="PROSITE" id="PS50165"/>
    </source>
</evidence>
<dbReference type="InterPro" id="IPR001162">
    <property type="entry name" value="UvrC_RNase_H_dom"/>
</dbReference>
<dbReference type="SUPFAM" id="SSF46600">
    <property type="entry name" value="C-terminal UvrC-binding domain of UvrB"/>
    <property type="match status" value="1"/>
</dbReference>
<evidence type="ECO:0000259" key="9">
    <source>
        <dbReference type="PROSITE" id="PS50151"/>
    </source>
</evidence>
<dbReference type="SMART" id="SM00278">
    <property type="entry name" value="HhH1"/>
    <property type="match status" value="2"/>
</dbReference>
<dbReference type="InterPro" id="IPR036876">
    <property type="entry name" value="UVR_dom_sf"/>
</dbReference>
<dbReference type="PROSITE" id="PS50164">
    <property type="entry name" value="GIY_YIG"/>
    <property type="match status" value="1"/>
</dbReference>
<feature type="compositionally biased region" description="Basic and acidic residues" evidence="8">
    <location>
        <begin position="687"/>
        <end position="708"/>
    </location>
</feature>
<keyword evidence="3 6" id="KW-0228">DNA excision</keyword>
<keyword evidence="4 6" id="KW-0267">Excision nuclease</keyword>
<dbReference type="EMBL" id="BAABIC010000003">
    <property type="protein sequence ID" value="GAA4680043.1"/>
    <property type="molecule type" value="Genomic_DNA"/>
</dbReference>
<dbReference type="NCBIfam" id="TIGR00194">
    <property type="entry name" value="uvrC"/>
    <property type="match status" value="1"/>
</dbReference>
<evidence type="ECO:0000256" key="3">
    <source>
        <dbReference type="ARBA" id="ARBA00022769"/>
    </source>
</evidence>
<dbReference type="Gene3D" id="1.10.150.20">
    <property type="entry name" value="5' to 3' exonuclease, C-terminal subdomain"/>
    <property type="match status" value="1"/>
</dbReference>
<keyword evidence="6" id="KW-0742">SOS response</keyword>
<evidence type="ECO:0000313" key="13">
    <source>
        <dbReference type="Proteomes" id="UP001500325"/>
    </source>
</evidence>
<accession>A0ABP8W329</accession>
<dbReference type="InterPro" id="IPR035901">
    <property type="entry name" value="GIY-YIG_endonuc_sf"/>
</dbReference>
<evidence type="ECO:0000259" key="10">
    <source>
        <dbReference type="PROSITE" id="PS50164"/>
    </source>
</evidence>
<dbReference type="Gene3D" id="4.10.860.10">
    <property type="entry name" value="UVR domain"/>
    <property type="match status" value="1"/>
</dbReference>
<comment type="function">
    <text evidence="6">The UvrABC repair system catalyzes the recognition and processing of DNA lesions. UvrC both incises the 5' and 3' sides of the lesion. The N-terminal half is responsible for the 3' incision and the C-terminal half is responsible for the 5' incision.</text>
</comment>
<keyword evidence="13" id="KW-1185">Reference proteome</keyword>
<dbReference type="Gene3D" id="3.30.420.340">
    <property type="entry name" value="UvrC, RNAse H endonuclease domain"/>
    <property type="match status" value="1"/>
</dbReference>
<evidence type="ECO:0000256" key="4">
    <source>
        <dbReference type="ARBA" id="ARBA00022881"/>
    </source>
</evidence>
<dbReference type="InterPro" id="IPR000305">
    <property type="entry name" value="GIY-YIG_endonuc"/>
</dbReference>
<dbReference type="Pfam" id="PF14520">
    <property type="entry name" value="HHH_5"/>
    <property type="match status" value="1"/>
</dbReference>
<dbReference type="Pfam" id="PF01541">
    <property type="entry name" value="GIY-YIG"/>
    <property type="match status" value="1"/>
</dbReference>
<dbReference type="NCBIfam" id="NF001824">
    <property type="entry name" value="PRK00558.1-5"/>
    <property type="match status" value="1"/>
</dbReference>
<sequence length="724" mass="79672">MPDPATYRPAPGTIPEAPGVYRFSDPQGRVIYVGKAKSLRQRLNSYFADVAGLHPRTRQMVTTAGRVQWTVVRTEVEALQLEYNWIKEFDPRFNVRYRDDKTYPVLAVTLNEEYPRLHVYRGPRRRGVRYFGPYAHAWAIRETLDLLLRVFPARTCSAGVFRRHGQIGRPCLLGYIDKCSAPCVGRVSAEEHREIVEEFAEFLSGRTDRMIRELERRMQQASEDLEFERAARLRDDVGALKRAMERQAVVLGDGTDADVVAFAQDELEAAVQVFHVRGGRVRGQRGWVIDKTDETPDTAALVERFVTQFYGEQAALADAADDASQPVPKEILVPELPADAGTLQQWLTGLRGSRVSLRVPQRGDKRALAETVERNAKESLAQHKLRRAGDLTARSAALQELQEALGLDQAPLRIECIDVSHVQGTNVVASLVVFEDGLAKKSDYRRFEVRDGAQGGDVASIAEVVRRRFRRYLAENRDGADDDAADGDGALGTDLVLGAEVGEPEPDDGDSMPKVRTGIDPETGRPKKFAYAPNLLVVDGGQPQVEAAADVLADLGIHDVAVCGLAKRLEEVWLPGDPDPVILSRTSEALYLLQRARDEAHRFAITYHRQRRSKSMVASELDGIPGLGPARRQALLRHFGSMRKIRAAEVDEIAGLPGFGRRTAEAVVAALHPDAGTPADGGNPAGRQDEQHTAGHEAAEQLTAEHHTPAQHAAGTSAEGAPGR</sequence>
<feature type="region of interest" description="Disordered" evidence="8">
    <location>
        <begin position="673"/>
        <end position="724"/>
    </location>
</feature>
<name>A0ABP8W329_9PSEU</name>
<comment type="similarity">
    <text evidence="6">Belongs to the UvrC family.</text>
</comment>
<dbReference type="Gene3D" id="3.40.1440.10">
    <property type="entry name" value="GIY-YIG endonuclease"/>
    <property type="match status" value="1"/>
</dbReference>
<dbReference type="InterPro" id="IPR047296">
    <property type="entry name" value="GIY-YIG_UvrC_Cho"/>
</dbReference>
<dbReference type="PROSITE" id="PS50165">
    <property type="entry name" value="UVRC"/>
    <property type="match status" value="1"/>
</dbReference>
<dbReference type="Pfam" id="PF08459">
    <property type="entry name" value="UvrC_RNaseH_dom"/>
    <property type="match status" value="1"/>
</dbReference>
<organism evidence="12 13">
    <name type="scientific">Pseudonocardia yuanmonensis</name>
    <dbReference type="NCBI Taxonomy" id="1095914"/>
    <lineage>
        <taxon>Bacteria</taxon>
        <taxon>Bacillati</taxon>
        <taxon>Actinomycetota</taxon>
        <taxon>Actinomycetes</taxon>
        <taxon>Pseudonocardiales</taxon>
        <taxon>Pseudonocardiaceae</taxon>
        <taxon>Pseudonocardia</taxon>
    </lineage>
</organism>
<dbReference type="SUPFAM" id="SSF47781">
    <property type="entry name" value="RuvA domain 2-like"/>
    <property type="match status" value="1"/>
</dbReference>
<dbReference type="PROSITE" id="PS50151">
    <property type="entry name" value="UVR"/>
    <property type="match status" value="1"/>
</dbReference>
<reference evidence="13" key="1">
    <citation type="journal article" date="2019" name="Int. J. Syst. Evol. Microbiol.">
        <title>The Global Catalogue of Microorganisms (GCM) 10K type strain sequencing project: providing services to taxonomists for standard genome sequencing and annotation.</title>
        <authorList>
            <consortium name="The Broad Institute Genomics Platform"/>
            <consortium name="The Broad Institute Genome Sequencing Center for Infectious Disease"/>
            <person name="Wu L."/>
            <person name="Ma J."/>
        </authorList>
    </citation>
    <scope>NUCLEOTIDE SEQUENCE [LARGE SCALE GENOMIC DNA]</scope>
    <source>
        <strain evidence="13">JCM 18055</strain>
    </source>
</reference>
<evidence type="ECO:0000256" key="8">
    <source>
        <dbReference type="SAM" id="MobiDB-lite"/>
    </source>
</evidence>
<evidence type="ECO:0000256" key="5">
    <source>
        <dbReference type="ARBA" id="ARBA00023204"/>
    </source>
</evidence>
<evidence type="ECO:0000256" key="7">
    <source>
        <dbReference type="SAM" id="Coils"/>
    </source>
</evidence>
<dbReference type="InterPro" id="IPR003583">
    <property type="entry name" value="Hlx-hairpin-Hlx_DNA-bd_motif"/>
</dbReference>
<feature type="domain" description="UVR" evidence="9">
    <location>
        <begin position="208"/>
        <end position="243"/>
    </location>
</feature>
<dbReference type="PANTHER" id="PTHR30562">
    <property type="entry name" value="UVRC/OXIDOREDUCTASE"/>
    <property type="match status" value="1"/>
</dbReference>
<keyword evidence="5 6" id="KW-0234">DNA repair</keyword>
<dbReference type="HAMAP" id="MF_00203">
    <property type="entry name" value="UvrC"/>
    <property type="match status" value="1"/>
</dbReference>
<keyword evidence="7" id="KW-0175">Coiled coil</keyword>
<dbReference type="Pfam" id="PF22920">
    <property type="entry name" value="UvrC_RNaseH"/>
    <property type="match status" value="1"/>
</dbReference>
<evidence type="ECO:0000256" key="2">
    <source>
        <dbReference type="ARBA" id="ARBA00022763"/>
    </source>
</evidence>
<dbReference type="InterPro" id="IPR010994">
    <property type="entry name" value="RuvA_2-like"/>
</dbReference>
<gene>
    <name evidence="6 12" type="primary">uvrC</name>
    <name evidence="12" type="ORF">GCM10023215_11710</name>
</gene>
<evidence type="ECO:0000313" key="12">
    <source>
        <dbReference type="EMBL" id="GAA4680043.1"/>
    </source>
</evidence>
<comment type="subcellular location">
    <subcellularLocation>
        <location evidence="6">Cytoplasm</location>
    </subcellularLocation>
</comment>
<dbReference type="InterPro" id="IPR004791">
    <property type="entry name" value="UvrC"/>
</dbReference>
<dbReference type="InterPro" id="IPR050066">
    <property type="entry name" value="UvrABC_protein_C"/>
</dbReference>
<evidence type="ECO:0000256" key="6">
    <source>
        <dbReference type="HAMAP-Rule" id="MF_00203"/>
    </source>
</evidence>
<feature type="domain" description="UvrC family homology region profile" evidence="11">
    <location>
        <begin position="259"/>
        <end position="552"/>
    </location>
</feature>
<keyword evidence="2 6" id="KW-0227">DNA damage</keyword>
<dbReference type="Pfam" id="PF02151">
    <property type="entry name" value="UVR"/>
    <property type="match status" value="1"/>
</dbReference>
<dbReference type="InterPro" id="IPR001943">
    <property type="entry name" value="UVR_dom"/>
</dbReference>
<comment type="caution">
    <text evidence="12">The sequence shown here is derived from an EMBL/GenBank/DDBJ whole genome shotgun (WGS) entry which is preliminary data.</text>
</comment>
<dbReference type="CDD" id="cd10434">
    <property type="entry name" value="GIY-YIG_UvrC_Cho"/>
    <property type="match status" value="1"/>
</dbReference>
<dbReference type="SMART" id="SM00465">
    <property type="entry name" value="GIYc"/>
    <property type="match status" value="1"/>
</dbReference>
<dbReference type="PANTHER" id="PTHR30562:SF1">
    <property type="entry name" value="UVRABC SYSTEM PROTEIN C"/>
    <property type="match status" value="1"/>
</dbReference>
<feature type="domain" description="GIY-YIG" evidence="10">
    <location>
        <begin position="16"/>
        <end position="95"/>
    </location>
</feature>
<protein>
    <recommendedName>
        <fullName evidence="6">UvrABC system protein C</fullName>
        <shortName evidence="6">Protein UvrC</shortName>
    </recommendedName>
    <alternativeName>
        <fullName evidence="6">Excinuclease ABC subunit C</fullName>
    </alternativeName>
</protein>